<evidence type="ECO:0000313" key="2">
    <source>
        <dbReference type="EMBL" id="MYZ46926.1"/>
    </source>
</evidence>
<reference evidence="2" key="1">
    <citation type="submission" date="2019-03" db="EMBL/GenBank/DDBJ databases">
        <title>Afifella sp. nov., isolated from activated sludge.</title>
        <authorList>
            <person name="Li Q."/>
            <person name="Liu Y."/>
        </authorList>
    </citation>
    <scope>NUCLEOTIDE SEQUENCE</scope>
    <source>
        <strain evidence="2">L72</strain>
    </source>
</reference>
<dbReference type="Pfam" id="PF01872">
    <property type="entry name" value="RibD_C"/>
    <property type="match status" value="1"/>
</dbReference>
<dbReference type="PANTHER" id="PTHR38011:SF11">
    <property type="entry name" value="2,5-DIAMINO-6-RIBOSYLAMINO-4(3H)-PYRIMIDINONE 5'-PHOSPHATE REDUCTASE"/>
    <property type="match status" value="1"/>
</dbReference>
<evidence type="ECO:0000313" key="3">
    <source>
        <dbReference type="Proteomes" id="UP000773614"/>
    </source>
</evidence>
<dbReference type="InterPro" id="IPR024072">
    <property type="entry name" value="DHFR-like_dom_sf"/>
</dbReference>
<dbReference type="Proteomes" id="UP000773614">
    <property type="component" value="Unassembled WGS sequence"/>
</dbReference>
<dbReference type="OrthoDB" id="7342392at2"/>
<evidence type="ECO:0000259" key="1">
    <source>
        <dbReference type="Pfam" id="PF01872"/>
    </source>
</evidence>
<dbReference type="Gene3D" id="3.40.430.10">
    <property type="entry name" value="Dihydrofolate Reductase, subunit A"/>
    <property type="match status" value="1"/>
</dbReference>
<comment type="caution">
    <text evidence="2">The sequence shown here is derived from an EMBL/GenBank/DDBJ whole genome shotgun (WGS) entry which is preliminary data.</text>
</comment>
<dbReference type="InterPro" id="IPR050765">
    <property type="entry name" value="Riboflavin_Biosynth_HTPR"/>
</dbReference>
<dbReference type="SUPFAM" id="SSF53597">
    <property type="entry name" value="Dihydrofolate reductase-like"/>
    <property type="match status" value="1"/>
</dbReference>
<feature type="domain" description="Bacterial bifunctional deaminase-reductase C-terminal" evidence="1">
    <location>
        <begin position="3"/>
        <end position="172"/>
    </location>
</feature>
<sequence length="185" mass="20461">MRKLVVWNLMTLDGSFEGAEKWDLAFHEAAWGDELGAFSLRQAEEFGTLLFGRVTFEGMAAYWSKATGTTADFMNGVEKVVASRTPAKVDWNNSRLLEGELPGAVERLKQQPGKDIGVFGSADLLAALLRHELVDELRICIAPVVLGRGNPLFKPSDRALALKLTRTMPLKTGGVILYYEPQYQT</sequence>
<dbReference type="EMBL" id="SPKJ01000007">
    <property type="protein sequence ID" value="MYZ46926.1"/>
    <property type="molecule type" value="Genomic_DNA"/>
</dbReference>
<protein>
    <submittedName>
        <fullName evidence="2">Dihydrofolate reductase</fullName>
    </submittedName>
</protein>
<dbReference type="InterPro" id="IPR002734">
    <property type="entry name" value="RibDG_C"/>
</dbReference>
<accession>A0A964WSJ0</accession>
<gene>
    <name evidence="2" type="ORF">E4O86_04280</name>
</gene>
<proteinExistence type="predicted"/>
<organism evidence="2 3">
    <name type="scientific">Propylenella binzhouense</name>
    <dbReference type="NCBI Taxonomy" id="2555902"/>
    <lineage>
        <taxon>Bacteria</taxon>
        <taxon>Pseudomonadati</taxon>
        <taxon>Pseudomonadota</taxon>
        <taxon>Alphaproteobacteria</taxon>
        <taxon>Hyphomicrobiales</taxon>
        <taxon>Propylenellaceae</taxon>
        <taxon>Propylenella</taxon>
    </lineage>
</organism>
<dbReference type="GO" id="GO:0009231">
    <property type="term" value="P:riboflavin biosynthetic process"/>
    <property type="evidence" value="ECO:0007669"/>
    <property type="project" value="InterPro"/>
</dbReference>
<keyword evidence="3" id="KW-1185">Reference proteome</keyword>
<dbReference type="GO" id="GO:0008703">
    <property type="term" value="F:5-amino-6-(5-phosphoribosylamino)uracil reductase activity"/>
    <property type="evidence" value="ECO:0007669"/>
    <property type="project" value="InterPro"/>
</dbReference>
<name>A0A964WSJ0_9HYPH</name>
<dbReference type="PANTHER" id="PTHR38011">
    <property type="entry name" value="DIHYDROFOLATE REDUCTASE FAMILY PROTEIN (AFU_ORTHOLOGUE AFUA_8G06820)"/>
    <property type="match status" value="1"/>
</dbReference>
<dbReference type="AlphaFoldDB" id="A0A964WSJ0"/>
<dbReference type="RefSeq" id="WP_161139261.1">
    <property type="nucleotide sequence ID" value="NZ_SPKJ01000007.1"/>
</dbReference>